<dbReference type="InterPro" id="IPR027469">
    <property type="entry name" value="Cation_efflux_TMD_sf"/>
</dbReference>
<evidence type="ECO:0000313" key="11">
    <source>
        <dbReference type="Proteomes" id="UP000184267"/>
    </source>
</evidence>
<dbReference type="InterPro" id="IPR002524">
    <property type="entry name" value="Cation_efflux"/>
</dbReference>
<comment type="subcellular location">
    <subcellularLocation>
        <location evidence="1">Membrane</location>
        <topology evidence="1">Multi-pass membrane protein</topology>
    </subcellularLocation>
</comment>
<feature type="coiled-coil region" evidence="6">
    <location>
        <begin position="83"/>
        <end position="110"/>
    </location>
</feature>
<evidence type="ECO:0000256" key="1">
    <source>
        <dbReference type="ARBA" id="ARBA00004141"/>
    </source>
</evidence>
<evidence type="ECO:0000256" key="4">
    <source>
        <dbReference type="ARBA" id="ARBA00022989"/>
    </source>
</evidence>
<dbReference type="EMBL" id="MNAD01000899">
    <property type="protein sequence ID" value="OJT09582.1"/>
    <property type="molecule type" value="Genomic_DNA"/>
</dbReference>
<evidence type="ECO:0000256" key="3">
    <source>
        <dbReference type="ARBA" id="ARBA00022692"/>
    </source>
</evidence>
<reference evidence="10 11" key="1">
    <citation type="submission" date="2016-10" db="EMBL/GenBank/DDBJ databases">
        <title>Genome sequence of the basidiomycete white-rot fungus Trametes pubescens.</title>
        <authorList>
            <person name="Makela M.R."/>
            <person name="Granchi Z."/>
            <person name="Peng M."/>
            <person name="De Vries R.P."/>
            <person name="Grigoriev I."/>
            <person name="Riley R."/>
            <person name="Hilden K."/>
        </authorList>
    </citation>
    <scope>NUCLEOTIDE SEQUENCE [LARGE SCALE GENOMIC DNA]</scope>
    <source>
        <strain evidence="10 11">FBCC735</strain>
    </source>
</reference>
<keyword evidence="4 7" id="KW-1133">Transmembrane helix</keyword>
<evidence type="ECO:0000256" key="2">
    <source>
        <dbReference type="ARBA" id="ARBA00022448"/>
    </source>
</evidence>
<dbReference type="OrthoDB" id="78296at2759"/>
<dbReference type="STRING" id="154538.A0A1M2VPY7"/>
<dbReference type="GO" id="GO:0098771">
    <property type="term" value="P:inorganic ion homeostasis"/>
    <property type="evidence" value="ECO:0007669"/>
    <property type="project" value="UniProtKB-ARBA"/>
</dbReference>
<evidence type="ECO:0000313" key="10">
    <source>
        <dbReference type="EMBL" id="OJT09582.1"/>
    </source>
</evidence>
<feature type="domain" description="Cation efflux protein cytoplasmic" evidence="9">
    <location>
        <begin position="334"/>
        <end position="394"/>
    </location>
</feature>
<dbReference type="Gene3D" id="1.20.1510.10">
    <property type="entry name" value="Cation efflux protein transmembrane domain"/>
    <property type="match status" value="1"/>
</dbReference>
<dbReference type="Pfam" id="PF16916">
    <property type="entry name" value="ZT_dimer"/>
    <property type="match status" value="1"/>
</dbReference>
<dbReference type="GO" id="GO:0016020">
    <property type="term" value="C:membrane"/>
    <property type="evidence" value="ECO:0007669"/>
    <property type="project" value="UniProtKB-SubCell"/>
</dbReference>
<keyword evidence="3 7" id="KW-0812">Transmembrane</keyword>
<dbReference type="OMA" id="TWFLTIR"/>
<keyword evidence="6" id="KW-0175">Coiled coil</keyword>
<dbReference type="SUPFAM" id="SSF161111">
    <property type="entry name" value="Cation efflux protein transmembrane domain-like"/>
    <property type="match status" value="1"/>
</dbReference>
<feature type="transmembrane region" description="Helical" evidence="7">
    <location>
        <begin position="225"/>
        <end position="245"/>
    </location>
</feature>
<evidence type="ECO:0000256" key="7">
    <source>
        <dbReference type="SAM" id="Phobius"/>
    </source>
</evidence>
<dbReference type="InterPro" id="IPR058533">
    <property type="entry name" value="Cation_efflux_TM"/>
</dbReference>
<keyword evidence="2" id="KW-0813">Transport</keyword>
<dbReference type="InterPro" id="IPR027470">
    <property type="entry name" value="Cation_efflux_CTD"/>
</dbReference>
<dbReference type="FunFam" id="1.20.1510.10:FF:000005">
    <property type="entry name" value="Putative Cation diffusion facilitator 1"/>
    <property type="match status" value="1"/>
</dbReference>
<feature type="transmembrane region" description="Helical" evidence="7">
    <location>
        <begin position="186"/>
        <end position="205"/>
    </location>
</feature>
<keyword evidence="11" id="KW-1185">Reference proteome</keyword>
<organism evidence="10 11">
    <name type="scientific">Trametes pubescens</name>
    <name type="common">White-rot fungus</name>
    <dbReference type="NCBI Taxonomy" id="154538"/>
    <lineage>
        <taxon>Eukaryota</taxon>
        <taxon>Fungi</taxon>
        <taxon>Dikarya</taxon>
        <taxon>Basidiomycota</taxon>
        <taxon>Agaricomycotina</taxon>
        <taxon>Agaricomycetes</taxon>
        <taxon>Polyporales</taxon>
        <taxon>Polyporaceae</taxon>
        <taxon>Trametes</taxon>
    </lineage>
</organism>
<dbReference type="GO" id="GO:0030003">
    <property type="term" value="P:intracellular monoatomic cation homeostasis"/>
    <property type="evidence" value="ECO:0007669"/>
    <property type="project" value="UniProtKB-ARBA"/>
</dbReference>
<dbReference type="InterPro" id="IPR036837">
    <property type="entry name" value="Cation_efflux_CTD_sf"/>
</dbReference>
<dbReference type="SUPFAM" id="SSF160240">
    <property type="entry name" value="Cation efflux protein cytoplasmic domain-like"/>
    <property type="match status" value="1"/>
</dbReference>
<evidence type="ECO:0000259" key="8">
    <source>
        <dbReference type="Pfam" id="PF01545"/>
    </source>
</evidence>
<dbReference type="PANTHER" id="PTHR43840">
    <property type="entry name" value="MITOCHONDRIAL METAL TRANSPORTER 1-RELATED"/>
    <property type="match status" value="1"/>
</dbReference>
<proteinExistence type="predicted"/>
<sequence length="426" mass="47587">MPSSASSVFPPSPGPFPLPVLTVRLQHSETTVPDLLQQLDTVERASGPKKVEDPFNFRSAYKNEAQLFDLRKRRKGKGLERYHRQQNNLINDLLKTMEEHTSEARVEEEQSRLPVKIAIWASLVANLALCTLQMYAAISSLSLSLLATGIDSVFDIGSNILLFWLHKKAAALDANKWPVGGSRLETIGNIVYGFLMGSVNLVVIVESARTLITHSGEDTNALHVPSLIAVGAALGVKFLLFLYCFGYRGASSQVRMLWEDHRNDLFINGFGLLMSAGGSKLRWYLDPMGAVIIAFGVILAWSRTIYHQFELLAGKSAPHEFLQLLIYNAVTFSDEIEKVDTVRAYQSGPEFYVEIDVVMDANTPLWKAHDLSQNLQDKIEVLPNVGRAFVHVDHETTHAPVRVISHSQYEAVALSIFSLKEHRKYQ</sequence>
<dbReference type="AlphaFoldDB" id="A0A1M2VPY7"/>
<dbReference type="Pfam" id="PF01545">
    <property type="entry name" value="Cation_efflux"/>
    <property type="match status" value="1"/>
</dbReference>
<keyword evidence="5 7" id="KW-0472">Membrane</keyword>
<evidence type="ECO:0000256" key="6">
    <source>
        <dbReference type="SAM" id="Coils"/>
    </source>
</evidence>
<evidence type="ECO:0000256" key="5">
    <source>
        <dbReference type="ARBA" id="ARBA00023136"/>
    </source>
</evidence>
<comment type="caution">
    <text evidence="10">The sequence shown here is derived from an EMBL/GenBank/DDBJ whole genome shotgun (WGS) entry which is preliminary data.</text>
</comment>
<evidence type="ECO:0000259" key="9">
    <source>
        <dbReference type="Pfam" id="PF16916"/>
    </source>
</evidence>
<dbReference type="GO" id="GO:0008324">
    <property type="term" value="F:monoatomic cation transmembrane transporter activity"/>
    <property type="evidence" value="ECO:0007669"/>
    <property type="project" value="InterPro"/>
</dbReference>
<feature type="domain" description="Cation efflux protein transmembrane" evidence="8">
    <location>
        <begin position="119"/>
        <end position="312"/>
    </location>
</feature>
<feature type="transmembrane region" description="Helical" evidence="7">
    <location>
        <begin position="117"/>
        <end position="138"/>
    </location>
</feature>
<dbReference type="Proteomes" id="UP000184267">
    <property type="component" value="Unassembled WGS sequence"/>
</dbReference>
<dbReference type="InterPro" id="IPR050291">
    <property type="entry name" value="CDF_Transporter"/>
</dbReference>
<accession>A0A1M2VPY7</accession>
<protein>
    <submittedName>
        <fullName evidence="10">Metal tolerance protein 7</fullName>
    </submittedName>
</protein>
<name>A0A1M2VPY7_TRAPU</name>
<dbReference type="Gene3D" id="3.30.70.1350">
    <property type="entry name" value="Cation efflux protein, cytoplasmic domain"/>
    <property type="match status" value="1"/>
</dbReference>
<dbReference type="NCBIfam" id="TIGR01297">
    <property type="entry name" value="CDF"/>
    <property type="match status" value="1"/>
</dbReference>
<feature type="transmembrane region" description="Helical" evidence="7">
    <location>
        <begin position="144"/>
        <end position="165"/>
    </location>
</feature>
<gene>
    <name evidence="10" type="ORF">TRAPUB_13959</name>
</gene>
<dbReference type="PANTHER" id="PTHR43840:SF12">
    <property type="entry name" value="CATION DIFFUSION FACILITATOR 1 (AFU_ORTHOLOGUE AFUA_1G14440)"/>
    <property type="match status" value="1"/>
</dbReference>
<feature type="transmembrane region" description="Helical" evidence="7">
    <location>
        <begin position="289"/>
        <end position="306"/>
    </location>
</feature>